<accession>A0ABQ0TFA0</accession>
<evidence type="ECO:0000313" key="2">
    <source>
        <dbReference type="Proteomes" id="UP000319578"/>
    </source>
</evidence>
<comment type="caution">
    <text evidence="1">The sequence shown here is derived from an EMBL/GenBank/DDBJ whole genome shotgun (WGS) entry which is preliminary data.</text>
</comment>
<evidence type="ECO:0000313" key="1">
    <source>
        <dbReference type="EMBL" id="GED66623.1"/>
    </source>
</evidence>
<keyword evidence="2" id="KW-1185">Reference proteome</keyword>
<dbReference type="Proteomes" id="UP000319578">
    <property type="component" value="Unassembled WGS sequence"/>
</dbReference>
<gene>
    <name evidence="1" type="ORF">BRE01_03250</name>
</gene>
<organism evidence="1 2">
    <name type="scientific">Brevibacillus reuszeri</name>
    <dbReference type="NCBI Taxonomy" id="54915"/>
    <lineage>
        <taxon>Bacteria</taxon>
        <taxon>Bacillati</taxon>
        <taxon>Bacillota</taxon>
        <taxon>Bacilli</taxon>
        <taxon>Bacillales</taxon>
        <taxon>Paenibacillaceae</taxon>
        <taxon>Brevibacillus</taxon>
    </lineage>
</organism>
<reference evidence="1 2" key="1">
    <citation type="submission" date="2019-06" db="EMBL/GenBank/DDBJ databases">
        <title>Whole genome shotgun sequence of Brevibacillus reuszeri NBRC 15719.</title>
        <authorList>
            <person name="Hosoyama A."/>
            <person name="Uohara A."/>
            <person name="Ohji S."/>
            <person name="Ichikawa N."/>
        </authorList>
    </citation>
    <scope>NUCLEOTIDE SEQUENCE [LARGE SCALE GENOMIC DNA]</scope>
    <source>
        <strain evidence="1 2">NBRC 15719</strain>
    </source>
</reference>
<sequence>MFRKICTYDIMAKKQRQAQKQEKMNITKKKSFIVREYCNENSDNISKNR</sequence>
<protein>
    <submittedName>
        <fullName evidence="1">Uncharacterized protein</fullName>
    </submittedName>
</protein>
<name>A0ABQ0TFA0_9BACL</name>
<proteinExistence type="predicted"/>
<dbReference type="EMBL" id="BJON01000002">
    <property type="protein sequence ID" value="GED66623.1"/>
    <property type="molecule type" value="Genomic_DNA"/>
</dbReference>